<name>A0A516NJE3_9NOCA</name>
<dbReference type="Proteomes" id="UP000317039">
    <property type="component" value="Chromosome"/>
</dbReference>
<sequence>MSEVLSTLSVVQRDEYRYWSSDKRFEHLLDQLMSLDLGAWSVGEVQDALSTLGWKLLPVDPPQAVDRALWRKQIVGWELRPGPRAGFATVMVSNRDPAQAVKLTVNLSSGIDFDMDYNDGPDYAEVAFIQSAWWILLARLGGGPPVWSGPSVRPAVRNWPGLRMVWERPGTSWALGLDSDQVVLELICSATTGSARQEPSPVWHATEPAGSSTLVRRIPGTRWADVHARLTTALCTLCTDIPTLPGQFELRLRSAADPAREVGARNQGNALGIDAPATISSTPADHWITHGWTQQSDKWFQFFYHARFRAAEVAAAAEQMVNALSALEVEPSELEYHGCIDARNRLLRLDLPVFSTDHDSDL</sequence>
<reference evidence="1 2" key="1">
    <citation type="submission" date="2019-07" db="EMBL/GenBank/DDBJ databases">
        <title>Complete Genome Sequence and Methylome Analysis of Nocardia otitidis-caviarum NEB252.</title>
        <authorList>
            <person name="Fomenkov A."/>
            <person name="Anton B.P."/>
            <person name="Vincze T."/>
            <person name="Roberts R.J."/>
        </authorList>
    </citation>
    <scope>NUCLEOTIDE SEQUENCE [LARGE SCALE GENOMIC DNA]</scope>
    <source>
        <strain evidence="1 2">NEB252</strain>
    </source>
</reference>
<evidence type="ECO:0000313" key="2">
    <source>
        <dbReference type="Proteomes" id="UP000317039"/>
    </source>
</evidence>
<evidence type="ECO:0000313" key="1">
    <source>
        <dbReference type="EMBL" id="QDP79016.1"/>
    </source>
</evidence>
<gene>
    <name evidence="1" type="ORF">FOH10_10000</name>
</gene>
<dbReference type="RefSeq" id="WP_143980489.1">
    <property type="nucleotide sequence ID" value="NZ_CP041695.1"/>
</dbReference>
<protein>
    <submittedName>
        <fullName evidence="1">Uncharacterized protein</fullName>
    </submittedName>
</protein>
<dbReference type="KEGG" id="nod:FOH10_10000"/>
<proteinExistence type="predicted"/>
<dbReference type="GeneID" id="80332727"/>
<dbReference type="EMBL" id="CP041695">
    <property type="protein sequence ID" value="QDP79016.1"/>
    <property type="molecule type" value="Genomic_DNA"/>
</dbReference>
<accession>A0A516NJE3</accession>
<organism evidence="1 2">
    <name type="scientific">Nocardia otitidiscaviarum</name>
    <dbReference type="NCBI Taxonomy" id="1823"/>
    <lineage>
        <taxon>Bacteria</taxon>
        <taxon>Bacillati</taxon>
        <taxon>Actinomycetota</taxon>
        <taxon>Actinomycetes</taxon>
        <taxon>Mycobacteriales</taxon>
        <taxon>Nocardiaceae</taxon>
        <taxon>Nocardia</taxon>
    </lineage>
</organism>
<dbReference type="AlphaFoldDB" id="A0A516NJE3"/>